<evidence type="ECO:0000313" key="2">
    <source>
        <dbReference type="Proteomes" id="UP000024635"/>
    </source>
</evidence>
<dbReference type="EMBL" id="JARK01001597">
    <property type="protein sequence ID" value="EYB87485.1"/>
    <property type="molecule type" value="Genomic_DNA"/>
</dbReference>
<gene>
    <name evidence="1" type="primary">Acey_s0261.g535</name>
    <name evidence="1" type="ORF">Y032_0261g535</name>
</gene>
<organism evidence="1 2">
    <name type="scientific">Ancylostoma ceylanicum</name>
    <dbReference type="NCBI Taxonomy" id="53326"/>
    <lineage>
        <taxon>Eukaryota</taxon>
        <taxon>Metazoa</taxon>
        <taxon>Ecdysozoa</taxon>
        <taxon>Nematoda</taxon>
        <taxon>Chromadorea</taxon>
        <taxon>Rhabditida</taxon>
        <taxon>Rhabditina</taxon>
        <taxon>Rhabditomorpha</taxon>
        <taxon>Strongyloidea</taxon>
        <taxon>Ancylostomatidae</taxon>
        <taxon>Ancylostomatinae</taxon>
        <taxon>Ancylostoma</taxon>
    </lineage>
</organism>
<evidence type="ECO:0000313" key="1">
    <source>
        <dbReference type="EMBL" id="EYB87485.1"/>
    </source>
</evidence>
<accession>A0A016SA17</accession>
<dbReference type="AlphaFoldDB" id="A0A016SA17"/>
<dbReference type="OrthoDB" id="10441531at2759"/>
<keyword evidence="2" id="KW-1185">Reference proteome</keyword>
<reference evidence="2" key="1">
    <citation type="journal article" date="2015" name="Nat. Genet.">
        <title>The genome and transcriptome of the zoonotic hookworm Ancylostoma ceylanicum identify infection-specific gene families.</title>
        <authorList>
            <person name="Schwarz E.M."/>
            <person name="Hu Y."/>
            <person name="Antoshechkin I."/>
            <person name="Miller M.M."/>
            <person name="Sternberg P.W."/>
            <person name="Aroian R.V."/>
        </authorList>
    </citation>
    <scope>NUCLEOTIDE SEQUENCE</scope>
    <source>
        <strain evidence="2">HY135</strain>
    </source>
</reference>
<name>A0A016SA17_9BILA</name>
<dbReference type="Proteomes" id="UP000024635">
    <property type="component" value="Unassembled WGS sequence"/>
</dbReference>
<proteinExistence type="predicted"/>
<comment type="caution">
    <text evidence="1">The sequence shown here is derived from an EMBL/GenBank/DDBJ whole genome shotgun (WGS) entry which is preliminary data.</text>
</comment>
<protein>
    <submittedName>
        <fullName evidence="1">Uncharacterized protein</fullName>
    </submittedName>
</protein>
<feature type="non-terminal residue" evidence="1">
    <location>
        <position position="1"/>
    </location>
</feature>
<sequence>NRHRDEIITELQSALTNLHGLLRARPMPHSPFGIADPTAVFRYDGAGRFNTIDFNAEYEEFRTTIDVTDSDDMKVRAFIRWVLNKLVTDENDLRKLTTRRRDIRNDGLIRIPFTFRSILKNFVLHIADRPAGSEYSVKFDEILSSIVKESRRSCRREIPQDQSPE</sequence>